<feature type="domain" description="Glycosyl hydrolase family 81 C-terminal" evidence="10">
    <location>
        <begin position="594"/>
        <end position="781"/>
    </location>
</feature>
<evidence type="ECO:0000313" key="12">
    <source>
        <dbReference type="Proteomes" id="UP000001996"/>
    </source>
</evidence>
<dbReference type="KEGG" id="lel:PVL30_001548"/>
<dbReference type="eggNOG" id="KOG2254">
    <property type="taxonomic scope" value="Eukaryota"/>
</dbReference>
<accession>A5DW41</accession>
<dbReference type="PANTHER" id="PTHR31983">
    <property type="entry name" value="ENDO-1,3(4)-BETA-GLUCANASE 1"/>
    <property type="match status" value="1"/>
</dbReference>
<evidence type="ECO:0000256" key="6">
    <source>
        <dbReference type="ARBA" id="ARBA00023295"/>
    </source>
</evidence>
<dbReference type="OMA" id="AHDNGNS"/>
<comment type="similarity">
    <text evidence="2">Belongs to the glycosyl hydrolase 81 family.</text>
</comment>
<dbReference type="Gene3D" id="1.10.287.1170">
    <property type="entry name" value="glycoside hydrolase family 81 endo-[beta] glucanase"/>
    <property type="match status" value="1"/>
</dbReference>
<dbReference type="Pfam" id="PF03639">
    <property type="entry name" value="Glyco_hydro_81"/>
    <property type="match status" value="1"/>
</dbReference>
<dbReference type="InterPro" id="IPR005200">
    <property type="entry name" value="Endo-beta-glucanase"/>
</dbReference>
<evidence type="ECO:0000259" key="10">
    <source>
        <dbReference type="Pfam" id="PF17652"/>
    </source>
</evidence>
<organism evidence="11 12">
    <name type="scientific">Lodderomyces elongisporus (strain ATCC 11503 / CBS 2605 / JCM 1781 / NBRC 1676 / NRRL YB-4239)</name>
    <name type="common">Yeast</name>
    <name type="synonym">Saccharomyces elongisporus</name>
    <dbReference type="NCBI Taxonomy" id="379508"/>
    <lineage>
        <taxon>Eukaryota</taxon>
        <taxon>Fungi</taxon>
        <taxon>Dikarya</taxon>
        <taxon>Ascomycota</taxon>
        <taxon>Saccharomycotina</taxon>
        <taxon>Pichiomycetes</taxon>
        <taxon>Debaryomycetaceae</taxon>
        <taxon>Candida/Lodderomyces clade</taxon>
        <taxon>Lodderomyces</taxon>
    </lineage>
</organism>
<dbReference type="GO" id="GO:0071555">
    <property type="term" value="P:cell wall organization"/>
    <property type="evidence" value="ECO:0007669"/>
    <property type="project" value="UniProtKB-KW"/>
</dbReference>
<comment type="catalytic activity">
    <reaction evidence="1">
        <text>Hydrolysis of (1-&gt;3)-beta-D-glucosidic linkages in (1-&gt;3)-beta-D-glucans.</text>
        <dbReference type="EC" id="3.2.1.39"/>
    </reaction>
</comment>
<evidence type="ECO:0000256" key="1">
    <source>
        <dbReference type="ARBA" id="ARBA00000382"/>
    </source>
</evidence>
<evidence type="ECO:0000256" key="4">
    <source>
        <dbReference type="ARBA" id="ARBA00022801"/>
    </source>
</evidence>
<keyword evidence="7" id="KW-0961">Cell wall biogenesis/degradation</keyword>
<dbReference type="OrthoDB" id="4473401at2759"/>
<name>A5DW41_LODEL</name>
<dbReference type="HOGENOM" id="CLU_005482_0_1_1"/>
<evidence type="ECO:0000256" key="2">
    <source>
        <dbReference type="ARBA" id="ARBA00010730"/>
    </source>
</evidence>
<evidence type="ECO:0000259" key="9">
    <source>
        <dbReference type="Pfam" id="PF03639"/>
    </source>
</evidence>
<dbReference type="STRING" id="379508.A5DW41"/>
<evidence type="ECO:0000313" key="11">
    <source>
        <dbReference type="EMBL" id="EDK43399.1"/>
    </source>
</evidence>
<sequence>MESVLTNKPAPVTSQSVVPESKSITIDVSSITQDVTISGSGGATNNLSTQKQNSTTNLSDLAAAAASATTSATDSTGLSNILETTIVATNNDKASSTEHENSEFSFTSRTTLSTVVLTSSFVASYGNSSVIYSSTYSSIETISTVVPVSETIEASIQSSPASVSSSSSTSALTSASSSSLGSASSTLSDHLSSSSLASESSIESLESMAQTSSASTESSAYTDSCYNGDLFAPIDTDAPPSIFSRQELPLAIPAGVNNNGAPIQTNKFYANLFLGDQTMMVYTYPYAVYRTAYTTDNPFNGLGIQVANKSMRVFGNVNSNNDNPSYYFNPTNNAEVIFSATQFASGNALYMGVTDMTEMAVKVTLSESSDDDINTVEIPIVQGMGFVTSIYNGNLIANLDSMYGFRTLVSESSSAIPSNIIKYRATLFNGVEWLIYVTLPSADPDFTLQVSKLLTQTSSDGRTMIVASKAIDGLMIQVAIAPGQTGDQYYDAAAGMYVTDAEFSGSVVCSGSATFDITYKTAGTSTSGNPIIFALPHHLTTLNGADAGATGIQVLSQTKGYMSGFLTKVLSFAETINKDIRFLPYIQGASTLEYSAEKVALLATSANEELAVNIAETVSNMNSNYFSGKVIDKYAQILLVVDEIIKDDAVTNATLAEMKTAFETFINNEQYYPLMYDTKFGGVTSTAAQNGDTGADFGAAYYNDHHFHYGYFVHAAAVVGYIDKKLGGTWAQDNKDWVNSLVRDVANPSRQDTYFPVSRLFSWYDGHSWAAGLFAANDGKNPGIKL</sequence>
<dbReference type="GO" id="GO:0052861">
    <property type="term" value="F:endo-1,3(4)-beta-glucanase activity"/>
    <property type="evidence" value="ECO:0007669"/>
    <property type="project" value="InterPro"/>
</dbReference>
<dbReference type="InterPro" id="IPR040451">
    <property type="entry name" value="GH81_N"/>
</dbReference>
<evidence type="ECO:0000256" key="3">
    <source>
        <dbReference type="ARBA" id="ARBA00012780"/>
    </source>
</evidence>
<keyword evidence="4" id="KW-0378">Hydrolase</keyword>
<dbReference type="FunFam" id="2.70.98.30:FF:000006">
    <property type="entry name" value="Endo-1,3-beta-glucanase Engl1"/>
    <property type="match status" value="1"/>
</dbReference>
<dbReference type="FunCoup" id="A5DW41">
    <property type="interactions" value="207"/>
</dbReference>
<dbReference type="GO" id="GO:0042973">
    <property type="term" value="F:glucan endo-1,3-beta-D-glucosidase activity"/>
    <property type="evidence" value="ECO:0007669"/>
    <property type="project" value="UniProtKB-EC"/>
</dbReference>
<dbReference type="Pfam" id="PF17652">
    <property type="entry name" value="Glyco_hydro81C"/>
    <property type="match status" value="1"/>
</dbReference>
<dbReference type="GeneID" id="5233683"/>
<reference evidence="11 12" key="1">
    <citation type="journal article" date="2009" name="Nature">
        <title>Evolution of pathogenicity and sexual reproduction in eight Candida genomes.</title>
        <authorList>
            <person name="Butler G."/>
            <person name="Rasmussen M.D."/>
            <person name="Lin M.F."/>
            <person name="Santos M.A."/>
            <person name="Sakthikumar S."/>
            <person name="Munro C.A."/>
            <person name="Rheinbay E."/>
            <person name="Grabherr M."/>
            <person name="Forche A."/>
            <person name="Reedy J.L."/>
            <person name="Agrafioti I."/>
            <person name="Arnaud M.B."/>
            <person name="Bates S."/>
            <person name="Brown A.J."/>
            <person name="Brunke S."/>
            <person name="Costanzo M.C."/>
            <person name="Fitzpatrick D.A."/>
            <person name="de Groot P.W."/>
            <person name="Harris D."/>
            <person name="Hoyer L.L."/>
            <person name="Hube B."/>
            <person name="Klis F.M."/>
            <person name="Kodira C."/>
            <person name="Lennard N."/>
            <person name="Logue M.E."/>
            <person name="Martin R."/>
            <person name="Neiman A.M."/>
            <person name="Nikolaou E."/>
            <person name="Quail M.A."/>
            <person name="Quinn J."/>
            <person name="Santos M.C."/>
            <person name="Schmitzberger F.F."/>
            <person name="Sherlock G."/>
            <person name="Shah P."/>
            <person name="Silverstein K.A."/>
            <person name="Skrzypek M.S."/>
            <person name="Soll D."/>
            <person name="Staggs R."/>
            <person name="Stansfield I."/>
            <person name="Stumpf M.P."/>
            <person name="Sudbery P.E."/>
            <person name="Srikantha T."/>
            <person name="Zeng Q."/>
            <person name="Berman J."/>
            <person name="Berriman M."/>
            <person name="Heitman J."/>
            <person name="Gow N.A."/>
            <person name="Lorenz M.C."/>
            <person name="Birren B.W."/>
            <person name="Kellis M."/>
            <person name="Cuomo C.A."/>
        </authorList>
    </citation>
    <scope>NUCLEOTIDE SEQUENCE [LARGE SCALE GENOMIC DNA]</scope>
    <source>
        <strain evidence="12">ATCC 11503 / BCRC 21390 / CBS 2605 / JCM 1781 / NBRC 1676 / NRRL YB-4239</strain>
    </source>
</reference>
<dbReference type="EMBL" id="CH981525">
    <property type="protein sequence ID" value="EDK43399.1"/>
    <property type="molecule type" value="Genomic_DNA"/>
</dbReference>
<dbReference type="VEuPathDB" id="FungiDB:LELG_01577"/>
<keyword evidence="5" id="KW-0119">Carbohydrate metabolism</keyword>
<dbReference type="GO" id="GO:0005621">
    <property type="term" value="C:cellular bud scar"/>
    <property type="evidence" value="ECO:0007669"/>
    <property type="project" value="EnsemblFungi"/>
</dbReference>
<dbReference type="GO" id="GO:0000920">
    <property type="term" value="P:septum digestion after cytokinesis"/>
    <property type="evidence" value="ECO:0007669"/>
    <property type="project" value="EnsemblFungi"/>
</dbReference>
<gene>
    <name evidence="11" type="ORF">LELG_01577</name>
</gene>
<dbReference type="InParanoid" id="A5DW41"/>
<keyword evidence="8" id="KW-0624">Polysaccharide degradation</keyword>
<dbReference type="InterPro" id="IPR040720">
    <property type="entry name" value="GH81_C"/>
</dbReference>
<dbReference type="Gene3D" id="2.70.98.30">
    <property type="entry name" value="Golgi alpha-mannosidase II, domain 4"/>
    <property type="match status" value="1"/>
</dbReference>
<dbReference type="Proteomes" id="UP000001996">
    <property type="component" value="Unassembled WGS sequence"/>
</dbReference>
<dbReference type="EC" id="3.2.1.39" evidence="3"/>
<keyword evidence="12" id="KW-1185">Reference proteome</keyword>
<proteinExistence type="inferred from homology"/>
<dbReference type="AlphaFoldDB" id="A5DW41"/>
<evidence type="ECO:0000256" key="8">
    <source>
        <dbReference type="ARBA" id="ARBA00023326"/>
    </source>
</evidence>
<dbReference type="GO" id="GO:0009986">
    <property type="term" value="C:cell surface"/>
    <property type="evidence" value="ECO:0007669"/>
    <property type="project" value="TreeGrafter"/>
</dbReference>
<dbReference type="GO" id="GO:0030428">
    <property type="term" value="C:cell septum"/>
    <property type="evidence" value="ECO:0007669"/>
    <property type="project" value="EnsemblFungi"/>
</dbReference>
<evidence type="ECO:0000256" key="5">
    <source>
        <dbReference type="ARBA" id="ARBA00023277"/>
    </source>
</evidence>
<evidence type="ECO:0000256" key="7">
    <source>
        <dbReference type="ARBA" id="ARBA00023316"/>
    </source>
</evidence>
<dbReference type="PROSITE" id="PS52008">
    <property type="entry name" value="GH81"/>
    <property type="match status" value="1"/>
</dbReference>
<dbReference type="PANTHER" id="PTHR31983:SF20">
    <property type="entry name" value="GLUCAN ENDO-1,3-BETA-D-GLUCOSIDASE 1"/>
    <property type="match status" value="1"/>
</dbReference>
<protein>
    <recommendedName>
        <fullName evidence="3">glucan endo-1,3-beta-D-glucosidase</fullName>
        <ecNumber evidence="3">3.2.1.39</ecNumber>
    </recommendedName>
</protein>
<feature type="domain" description="Glycosyl hydrolase family 81 N-terminal" evidence="9">
    <location>
        <begin position="249"/>
        <end position="585"/>
    </location>
</feature>
<dbReference type="GO" id="GO:0000272">
    <property type="term" value="P:polysaccharide catabolic process"/>
    <property type="evidence" value="ECO:0007669"/>
    <property type="project" value="UniProtKB-KW"/>
</dbReference>
<keyword evidence="6" id="KW-0326">Glycosidase</keyword>